<name>A0ABV3U6V8_9GAMM</name>
<evidence type="ECO:0000313" key="2">
    <source>
        <dbReference type="Proteomes" id="UP001557485"/>
    </source>
</evidence>
<dbReference type="InterPro" id="IPR000169">
    <property type="entry name" value="Pept_cys_AS"/>
</dbReference>
<accession>A0ABV3U6V8</accession>
<sequence>MRGDKAPQRANKPQSCAGVCWFFGAMDFDVGVALNSLVGVRCNFGFAAIQRMMAAPRLLPI</sequence>
<gene>
    <name evidence="1" type="ORF">AB4876_12325</name>
</gene>
<dbReference type="PROSITE" id="PS00139">
    <property type="entry name" value="THIOL_PROTEASE_CYS"/>
    <property type="match status" value="1"/>
</dbReference>
<protein>
    <submittedName>
        <fullName evidence="1">Uncharacterized protein</fullName>
    </submittedName>
</protein>
<evidence type="ECO:0000313" key="1">
    <source>
        <dbReference type="EMBL" id="MEX1669697.1"/>
    </source>
</evidence>
<keyword evidence="2" id="KW-1185">Reference proteome</keyword>
<comment type="caution">
    <text evidence="1">The sequence shown here is derived from an EMBL/GenBank/DDBJ whole genome shotgun (WGS) entry which is preliminary data.</text>
</comment>
<proteinExistence type="predicted"/>
<reference evidence="1 2" key="1">
    <citation type="journal article" date="2011" name="Int. J. Syst. Evol. Microbiol.">
        <title>Zhongshania antarctica gen. nov., sp. nov. and Zhongshania guokunii sp. nov., gammaproteobacteria respectively isolated from coastal attached (fast) ice and surface seawater of the Antarctic.</title>
        <authorList>
            <person name="Li H.J."/>
            <person name="Zhang X.Y."/>
            <person name="Chen C.X."/>
            <person name="Zhang Y.J."/>
            <person name="Gao Z.M."/>
            <person name="Yu Y."/>
            <person name="Chen X.L."/>
            <person name="Chen B."/>
            <person name="Zhang Y.Z."/>
        </authorList>
    </citation>
    <scope>NUCLEOTIDE SEQUENCE [LARGE SCALE GENOMIC DNA]</scope>
    <source>
        <strain evidence="1 2">ZS6-22T</strain>
    </source>
</reference>
<dbReference type="RefSeq" id="WP_368381984.1">
    <property type="nucleotide sequence ID" value="NZ_JBFRYA010000010.1"/>
</dbReference>
<organism evidence="1 2">
    <name type="scientific">Zhongshania guokunii</name>
    <dbReference type="NCBI Taxonomy" id="641783"/>
    <lineage>
        <taxon>Bacteria</taxon>
        <taxon>Pseudomonadati</taxon>
        <taxon>Pseudomonadota</taxon>
        <taxon>Gammaproteobacteria</taxon>
        <taxon>Cellvibrionales</taxon>
        <taxon>Spongiibacteraceae</taxon>
        <taxon>Zhongshania</taxon>
    </lineage>
</organism>
<dbReference type="Proteomes" id="UP001557485">
    <property type="component" value="Unassembled WGS sequence"/>
</dbReference>
<dbReference type="EMBL" id="JBFRYA010000010">
    <property type="protein sequence ID" value="MEX1669697.1"/>
    <property type="molecule type" value="Genomic_DNA"/>
</dbReference>